<evidence type="ECO:0000256" key="5">
    <source>
        <dbReference type="SAM" id="Phobius"/>
    </source>
</evidence>
<dbReference type="PANTHER" id="PTHR30600">
    <property type="entry name" value="CYTOCHROME C PEROXIDASE-RELATED"/>
    <property type="match status" value="1"/>
</dbReference>
<dbReference type="EMBL" id="CP017707">
    <property type="protein sequence ID" value="AOZ48723.1"/>
    <property type="molecule type" value="Genomic_DNA"/>
</dbReference>
<gene>
    <name evidence="7" type="ORF">BKX93_01065</name>
</gene>
<sequence length="628" mass="70328">MDKTRCAECGVRWFQRFIWIGIAINMVFAIPALFWPDFLNSSFGLPSQAVYPWLQNAGMLLVGVSLFYAPAGVNAARYPVYSWLCVLSRLIAVAFWIYLIQTSGYPDAFKPLLYSDAAMFLILGALLYIGLPAEQRPWPLIRAGLCGLWRCLAKCFAGACRKIAIVVVLVLAFVGYEAWANLLREVPQPPLASDVDHFKYAAIGLGPDARIPLYVFSVLPQVCAQRMPKLGTGWQAFGFIYEGGHDLPIGLAKRQIGYPSVEPNCALCHTGMYRKSADDVPVPVPTAPAALLDLESFQWFLYDCAGDPDFNAKVINAIEQHYELGPIEKLFYRFLIVPATRQAFLKQKQQYAWQKLRPQQGPGRTDTFNPTKMAVFGFPDDSTIGTVDLPQIWNQKPRESLYLHWDGNNNAIKERNYAAAMAVGATPQSVLPAEFKRVTDWLLSHPSPKWPFGGLDQVRAHRGQALWEKNCASCHDFGKADTGQVTVGLDELGTDPYRVNSFTVGLVDKFHEFKKPPFDFGAYRKTQSYSNTPTDGIWLRAPYLHNGSVPTLWDLLQKPDKRPKVFYRGSSVFDTRSVGFIAAGPEVKGGGYFKFDTRLPGNHNTGHEYGTGLSDSEKWDLIEYMKNL</sequence>
<feature type="domain" description="Cytochrome c" evidence="6">
    <location>
        <begin position="458"/>
        <end position="628"/>
    </location>
</feature>
<dbReference type="SUPFAM" id="SSF46626">
    <property type="entry name" value="Cytochrome c"/>
    <property type="match status" value="1"/>
</dbReference>
<dbReference type="STRING" id="1108595.BKX93_01065"/>
<evidence type="ECO:0000313" key="8">
    <source>
        <dbReference type="Proteomes" id="UP000178776"/>
    </source>
</evidence>
<dbReference type="GO" id="GO:0009055">
    <property type="term" value="F:electron transfer activity"/>
    <property type="evidence" value="ECO:0007669"/>
    <property type="project" value="InterPro"/>
</dbReference>
<feature type="transmembrane region" description="Helical" evidence="5">
    <location>
        <begin position="80"/>
        <end position="100"/>
    </location>
</feature>
<evidence type="ECO:0000313" key="7">
    <source>
        <dbReference type="EMBL" id="AOZ48723.1"/>
    </source>
</evidence>
<reference evidence="7 8" key="1">
    <citation type="submission" date="2016-10" db="EMBL/GenBank/DDBJ databases">
        <title>Chromobacterium muskegensis sp. nov., an insecticidal bacterium isolated from Sphagnum bogs.</title>
        <authorList>
            <person name="Sparks M.E."/>
            <person name="Blackburn M.B."/>
            <person name="Gundersen-Rindal D.E."/>
            <person name="Mitchell A."/>
            <person name="Farrar R."/>
            <person name="Kuhar D."/>
        </authorList>
    </citation>
    <scope>NUCLEOTIDE SEQUENCE [LARGE SCALE GENOMIC DNA]</scope>
    <source>
        <strain evidence="7 8">21-1</strain>
    </source>
</reference>
<dbReference type="GO" id="GO:0046872">
    <property type="term" value="F:metal ion binding"/>
    <property type="evidence" value="ECO:0007669"/>
    <property type="project" value="UniProtKB-KW"/>
</dbReference>
<proteinExistence type="predicted"/>
<feature type="transmembrane region" description="Helical" evidence="5">
    <location>
        <begin position="152"/>
        <end position="176"/>
    </location>
</feature>
<dbReference type="GO" id="GO:0020037">
    <property type="term" value="F:heme binding"/>
    <property type="evidence" value="ECO:0007669"/>
    <property type="project" value="InterPro"/>
</dbReference>
<dbReference type="PANTHER" id="PTHR30600:SF9">
    <property type="entry name" value="BLR7738 PROTEIN"/>
    <property type="match status" value="1"/>
</dbReference>
<keyword evidence="5" id="KW-0812">Transmembrane</keyword>
<dbReference type="Pfam" id="PF21419">
    <property type="entry name" value="RoxA-like_Cyt-c"/>
    <property type="match status" value="1"/>
</dbReference>
<dbReference type="RefSeq" id="WP_046155815.1">
    <property type="nucleotide sequence ID" value="NZ_CP017707.1"/>
</dbReference>
<dbReference type="InterPro" id="IPR051395">
    <property type="entry name" value="Cytochrome_c_Peroxidase/MauG"/>
</dbReference>
<feature type="transmembrane region" description="Helical" evidence="5">
    <location>
        <begin position="50"/>
        <end position="68"/>
    </location>
</feature>
<dbReference type="InterPro" id="IPR009056">
    <property type="entry name" value="Cyt_c-like_dom"/>
</dbReference>
<dbReference type="InterPro" id="IPR036909">
    <property type="entry name" value="Cyt_c-like_dom_sf"/>
</dbReference>
<protein>
    <recommendedName>
        <fullName evidence="6">Cytochrome c domain-containing protein</fullName>
    </recommendedName>
</protein>
<evidence type="ECO:0000259" key="6">
    <source>
        <dbReference type="PROSITE" id="PS51007"/>
    </source>
</evidence>
<evidence type="ECO:0000256" key="3">
    <source>
        <dbReference type="ARBA" id="ARBA00023004"/>
    </source>
</evidence>
<accession>A0A1D9LBS7</accession>
<dbReference type="Proteomes" id="UP000178776">
    <property type="component" value="Chromosome"/>
</dbReference>
<organism evidence="7 8">
    <name type="scientific">Chromobacterium vaccinii</name>
    <dbReference type="NCBI Taxonomy" id="1108595"/>
    <lineage>
        <taxon>Bacteria</taxon>
        <taxon>Pseudomonadati</taxon>
        <taxon>Pseudomonadota</taxon>
        <taxon>Betaproteobacteria</taxon>
        <taxon>Neisseriales</taxon>
        <taxon>Chromobacteriaceae</taxon>
        <taxon>Chromobacterium</taxon>
    </lineage>
</organism>
<dbReference type="GeneID" id="68839817"/>
<evidence type="ECO:0000256" key="2">
    <source>
        <dbReference type="ARBA" id="ARBA00022723"/>
    </source>
</evidence>
<dbReference type="KEGG" id="cvc:BKX93_01065"/>
<feature type="transmembrane region" description="Helical" evidence="5">
    <location>
        <begin position="112"/>
        <end position="131"/>
    </location>
</feature>
<keyword evidence="3 4" id="KW-0408">Iron</keyword>
<evidence type="ECO:0000256" key="4">
    <source>
        <dbReference type="PROSITE-ProRule" id="PRU00433"/>
    </source>
</evidence>
<evidence type="ECO:0000256" key="1">
    <source>
        <dbReference type="ARBA" id="ARBA00022617"/>
    </source>
</evidence>
<keyword evidence="5" id="KW-1133">Transmembrane helix</keyword>
<name>A0A1D9LBS7_9NEIS</name>
<keyword evidence="5" id="KW-0472">Membrane</keyword>
<dbReference type="AlphaFoldDB" id="A0A1D9LBS7"/>
<dbReference type="GO" id="GO:0004130">
    <property type="term" value="F:cytochrome-c peroxidase activity"/>
    <property type="evidence" value="ECO:0007669"/>
    <property type="project" value="TreeGrafter"/>
</dbReference>
<feature type="transmembrane region" description="Helical" evidence="5">
    <location>
        <begin position="17"/>
        <end position="35"/>
    </location>
</feature>
<keyword evidence="1 4" id="KW-0349">Heme</keyword>
<keyword evidence="2 4" id="KW-0479">Metal-binding</keyword>
<dbReference type="PROSITE" id="PS51007">
    <property type="entry name" value="CYTC"/>
    <property type="match status" value="1"/>
</dbReference>
<dbReference type="Gene3D" id="1.10.760.10">
    <property type="entry name" value="Cytochrome c-like domain"/>
    <property type="match status" value="1"/>
</dbReference>